<dbReference type="InterPro" id="IPR025984">
    <property type="entry name" value="DCTPP"/>
</dbReference>
<dbReference type="GO" id="GO:0047429">
    <property type="term" value="F:nucleoside triphosphate diphosphatase activity"/>
    <property type="evidence" value="ECO:0007669"/>
    <property type="project" value="InterPro"/>
</dbReference>
<dbReference type="RefSeq" id="WP_065544367.1">
    <property type="nucleotide sequence ID" value="NZ_CP015405.2"/>
</dbReference>
<dbReference type="OrthoDB" id="9791898at2"/>
<accession>A0A1C7IHC6</accession>
<reference evidence="1" key="1">
    <citation type="submission" date="2017-04" db="EMBL/GenBank/DDBJ databases">
        <title>Complete Genome Sequences of Twelve Strains of a Stable Defined Moderately Diverse Mouse Microbiota 2 (sDMDMm2).</title>
        <authorList>
            <person name="Uchimura Y."/>
            <person name="Wyss M."/>
            <person name="Brugiroux S."/>
            <person name="Limenitakis J.P."/>
            <person name="Stecher B."/>
            <person name="McCoy K.D."/>
            <person name="Macpherson A.J."/>
        </authorList>
    </citation>
    <scope>NUCLEOTIDE SEQUENCE</scope>
    <source>
        <strain evidence="1">YL58</strain>
    </source>
</reference>
<dbReference type="AlphaFoldDB" id="A0A1C7IHC6"/>
<dbReference type="KEGG" id="byl:A4V09_22545"/>
<protein>
    <submittedName>
        <fullName evidence="1">Nucleotide pyrophosphohydrolase</fullName>
    </submittedName>
</protein>
<sequence length="110" mass="13130">MDNNTTVTDLKMRVFDFCEERHWNKSHNPKDLSIGISTEANELMDLFRFKSNDQMKEMMKDEKKRERIGEELADTLIFSLRFAEMYSFDIDEIIRDKMIKNAVKYPKPGK</sequence>
<dbReference type="GO" id="GO:0009143">
    <property type="term" value="P:nucleoside triphosphate catabolic process"/>
    <property type="evidence" value="ECO:0007669"/>
    <property type="project" value="InterPro"/>
</dbReference>
<dbReference type="EMBL" id="CP015405">
    <property type="protein sequence ID" value="ANU78283.1"/>
    <property type="molecule type" value="Genomic_DNA"/>
</dbReference>
<dbReference type="PANTHER" id="PTHR46523:SF1">
    <property type="entry name" value="DCTP PYROPHOSPHATASE 1"/>
    <property type="match status" value="1"/>
</dbReference>
<dbReference type="CDD" id="cd11537">
    <property type="entry name" value="NTP-PPase_RS21-C6_like"/>
    <property type="match status" value="1"/>
</dbReference>
<dbReference type="InterPro" id="IPR052555">
    <property type="entry name" value="dCTP_Pyrophosphatase"/>
</dbReference>
<dbReference type="Gene3D" id="1.10.287.1080">
    <property type="entry name" value="MazG-like"/>
    <property type="match status" value="1"/>
</dbReference>
<dbReference type="PANTHER" id="PTHR46523">
    <property type="entry name" value="DCTP PYROPHOSPHATASE 1"/>
    <property type="match status" value="1"/>
</dbReference>
<keyword evidence="2" id="KW-1185">Reference proteome</keyword>
<dbReference type="SUPFAM" id="SSF101386">
    <property type="entry name" value="all-alpha NTP pyrophosphatases"/>
    <property type="match status" value="1"/>
</dbReference>
<evidence type="ECO:0000313" key="2">
    <source>
        <dbReference type="Proteomes" id="UP000092574"/>
    </source>
</evidence>
<dbReference type="Pfam" id="PF12643">
    <property type="entry name" value="MazG-like"/>
    <property type="match status" value="1"/>
</dbReference>
<proteinExistence type="predicted"/>
<organism evidence="1 2">
    <name type="scientific">Blautia pseudococcoides</name>
    <dbReference type="NCBI Taxonomy" id="1796616"/>
    <lineage>
        <taxon>Bacteria</taxon>
        <taxon>Bacillati</taxon>
        <taxon>Bacillota</taxon>
        <taxon>Clostridia</taxon>
        <taxon>Lachnospirales</taxon>
        <taxon>Lachnospiraceae</taxon>
        <taxon>Blautia</taxon>
    </lineage>
</organism>
<name>A0A1C7IHC6_9FIRM</name>
<dbReference type="STRING" id="1796616.A4V09_22545"/>
<dbReference type="PIRSF" id="PIRSF029826">
    <property type="entry name" value="UCP029826_pph"/>
    <property type="match status" value="1"/>
</dbReference>
<dbReference type="Proteomes" id="UP000092574">
    <property type="component" value="Chromosome"/>
</dbReference>
<gene>
    <name evidence="1" type="ORF">A4V09_22545</name>
</gene>
<evidence type="ECO:0000313" key="1">
    <source>
        <dbReference type="EMBL" id="ANU78283.1"/>
    </source>
</evidence>